<feature type="compositionally biased region" description="Low complexity" evidence="1">
    <location>
        <begin position="43"/>
        <end position="52"/>
    </location>
</feature>
<name>A0ABR1Z0M3_9PEZI</name>
<organism evidence="2 3">
    <name type="scientific">Phyllosticta capitalensis</name>
    <dbReference type="NCBI Taxonomy" id="121624"/>
    <lineage>
        <taxon>Eukaryota</taxon>
        <taxon>Fungi</taxon>
        <taxon>Dikarya</taxon>
        <taxon>Ascomycota</taxon>
        <taxon>Pezizomycotina</taxon>
        <taxon>Dothideomycetes</taxon>
        <taxon>Dothideomycetes incertae sedis</taxon>
        <taxon>Botryosphaeriales</taxon>
        <taxon>Phyllostictaceae</taxon>
        <taxon>Phyllosticta</taxon>
    </lineage>
</organism>
<evidence type="ECO:0000313" key="3">
    <source>
        <dbReference type="Proteomes" id="UP001492380"/>
    </source>
</evidence>
<proteinExistence type="predicted"/>
<sequence length="114" mass="12779">MTAFLASQFVGLPVCITDFSVFERCPRSSNQHGGAPSDDKKSASSSAQPSSSFVDEKQPRQHTAAKDPVEFRGLLALPTPEKELIEPWNIYFQFPIRLERKQTYQSNGCLDEQD</sequence>
<accession>A0ABR1Z0M3</accession>
<comment type="caution">
    <text evidence="2">The sequence shown here is derived from an EMBL/GenBank/DDBJ whole genome shotgun (WGS) entry which is preliminary data.</text>
</comment>
<dbReference type="EMBL" id="JBBWRZ010000002">
    <property type="protein sequence ID" value="KAK8244138.1"/>
    <property type="molecule type" value="Genomic_DNA"/>
</dbReference>
<keyword evidence="3" id="KW-1185">Reference proteome</keyword>
<feature type="region of interest" description="Disordered" evidence="1">
    <location>
        <begin position="26"/>
        <end position="70"/>
    </location>
</feature>
<reference evidence="2 3" key="1">
    <citation type="submission" date="2024-04" db="EMBL/GenBank/DDBJ databases">
        <title>Phyllosticta paracitricarpa is synonymous to the EU quarantine fungus P. citricarpa based on phylogenomic analyses.</title>
        <authorList>
            <consortium name="Lawrence Berkeley National Laboratory"/>
            <person name="Van Ingen-Buijs V.A."/>
            <person name="Van Westerhoven A.C."/>
            <person name="Haridas S."/>
            <person name="Skiadas P."/>
            <person name="Martin F."/>
            <person name="Groenewald J.Z."/>
            <person name="Crous P.W."/>
            <person name="Seidl M.F."/>
        </authorList>
    </citation>
    <scope>NUCLEOTIDE SEQUENCE [LARGE SCALE GENOMIC DNA]</scope>
    <source>
        <strain evidence="2 3">CBS 123374</strain>
    </source>
</reference>
<evidence type="ECO:0000256" key="1">
    <source>
        <dbReference type="SAM" id="MobiDB-lite"/>
    </source>
</evidence>
<gene>
    <name evidence="2" type="ORF">HDK90DRAFT_507886</name>
</gene>
<protein>
    <submittedName>
        <fullName evidence="2">Uncharacterized protein</fullName>
    </submittedName>
</protein>
<evidence type="ECO:0000313" key="2">
    <source>
        <dbReference type="EMBL" id="KAK8244138.1"/>
    </source>
</evidence>
<dbReference type="Proteomes" id="UP001492380">
    <property type="component" value="Unassembled WGS sequence"/>
</dbReference>
<feature type="compositionally biased region" description="Basic and acidic residues" evidence="1">
    <location>
        <begin position="54"/>
        <end position="70"/>
    </location>
</feature>